<dbReference type="AlphaFoldDB" id="A0A0K9PWC6"/>
<dbReference type="FunFam" id="3.40.50.150:FF:000052">
    <property type="entry name" value="Probable histone-arginine methyltransferase CARM1"/>
    <property type="match status" value="1"/>
</dbReference>
<dbReference type="InterPro" id="IPR025799">
    <property type="entry name" value="Arg_MeTrfase"/>
</dbReference>
<keyword evidence="7" id="KW-0808">Transferase</keyword>
<dbReference type="Gene3D" id="3.40.50.150">
    <property type="entry name" value="Vaccinia Virus protein VP39"/>
    <property type="match status" value="1"/>
</dbReference>
<evidence type="ECO:0000259" key="8">
    <source>
        <dbReference type="Pfam" id="PF25350"/>
    </source>
</evidence>
<feature type="domain" description="Probable histone-arginine methyltransferase CARM1-like N-terminal PH" evidence="8">
    <location>
        <begin position="9"/>
        <end position="114"/>
    </location>
</feature>
<dbReference type="OrthoDB" id="7848332at2759"/>
<evidence type="ECO:0000256" key="7">
    <source>
        <dbReference type="PROSITE-ProRule" id="PRU01015"/>
    </source>
</evidence>
<dbReference type="PANTHER" id="PTHR11006:SF10">
    <property type="entry name" value="HISTONE-ARGININE METHYLTRANSFERASE CARMER-RELATED"/>
    <property type="match status" value="1"/>
</dbReference>
<evidence type="ECO:0000256" key="4">
    <source>
        <dbReference type="ARBA" id="ARBA00023163"/>
    </source>
</evidence>
<dbReference type="GO" id="GO:0035241">
    <property type="term" value="F:protein-arginine omega-N monomethyltransferase activity"/>
    <property type="evidence" value="ECO:0007669"/>
    <property type="project" value="UniProtKB-ARBA"/>
</dbReference>
<organism evidence="9 10">
    <name type="scientific">Zostera marina</name>
    <name type="common">Eelgrass</name>
    <dbReference type="NCBI Taxonomy" id="29655"/>
    <lineage>
        <taxon>Eukaryota</taxon>
        <taxon>Viridiplantae</taxon>
        <taxon>Streptophyta</taxon>
        <taxon>Embryophyta</taxon>
        <taxon>Tracheophyta</taxon>
        <taxon>Spermatophyta</taxon>
        <taxon>Magnoliopsida</taxon>
        <taxon>Liliopsida</taxon>
        <taxon>Zosteraceae</taxon>
        <taxon>Zostera</taxon>
    </lineage>
</organism>
<dbReference type="PANTHER" id="PTHR11006">
    <property type="entry name" value="PROTEIN ARGININE N-METHYLTRANSFERASE"/>
    <property type="match status" value="1"/>
</dbReference>
<dbReference type="Pfam" id="PF25350">
    <property type="entry name" value="PH_PRMT_N"/>
    <property type="match status" value="1"/>
</dbReference>
<dbReference type="SUPFAM" id="SSF53335">
    <property type="entry name" value="S-adenosyl-L-methionine-dependent methyltransferases"/>
    <property type="match status" value="1"/>
</dbReference>
<evidence type="ECO:0000256" key="6">
    <source>
        <dbReference type="ARBA" id="ARBA00049086"/>
    </source>
</evidence>
<evidence type="ECO:0000256" key="3">
    <source>
        <dbReference type="ARBA" id="ARBA00023015"/>
    </source>
</evidence>
<keyword evidence="3" id="KW-0805">Transcription regulation</keyword>
<protein>
    <recommendedName>
        <fullName evidence="1">type I protein arginine methyltransferase</fullName>
        <ecNumber evidence="1">2.1.1.319</ecNumber>
    </recommendedName>
    <alternativeName>
        <fullName evidence="5">Protein arginine N-methyltransferase 4</fullName>
    </alternativeName>
</protein>
<dbReference type="EMBL" id="LFYR01000585">
    <property type="protein sequence ID" value="KMZ73291.1"/>
    <property type="molecule type" value="Genomic_DNA"/>
</dbReference>
<keyword evidence="7" id="KW-0489">Methyltransferase</keyword>
<dbReference type="GO" id="GO:0035242">
    <property type="term" value="F:protein-arginine omega-N asymmetric methyltransferase activity"/>
    <property type="evidence" value="ECO:0007669"/>
    <property type="project" value="UniProtKB-EC"/>
</dbReference>
<keyword evidence="2 7" id="KW-0949">S-adenosyl-L-methionine</keyword>
<proteinExistence type="predicted"/>
<sequence length="271" mass="30076">MDTLVGNNQLFSGILVSNVDRSKEPYIATARFELDGSGSSRLFLYEGDNRGENVVDFDLCNTQIHKVSSSMFLLNEASEQRRDETKKPFARAVTIGFQTSDELDSFHKAFNYWNSKAVGFSTSGSMENATISAPKSKFDDKIEPSSAKMYFHYYGQLLHQQNMLQDYVRTGTYYAAVMENHVDFHGRVVVDVGAGSGILSLFAAQAGARHVYAVEASEMADYAQKLVDGNPSLQQRITIVKGKVEDIVLPEKADILISEPMGMYGVIVCFL</sequence>
<dbReference type="CDD" id="cd02440">
    <property type="entry name" value="AdoMet_MTases"/>
    <property type="match status" value="1"/>
</dbReference>
<evidence type="ECO:0000313" key="10">
    <source>
        <dbReference type="Proteomes" id="UP000036987"/>
    </source>
</evidence>
<dbReference type="PROSITE" id="PS51678">
    <property type="entry name" value="SAM_MT_PRMT"/>
    <property type="match status" value="1"/>
</dbReference>
<evidence type="ECO:0000256" key="1">
    <source>
        <dbReference type="ARBA" id="ARBA00011925"/>
    </source>
</evidence>
<evidence type="ECO:0000256" key="2">
    <source>
        <dbReference type="ARBA" id="ARBA00022691"/>
    </source>
</evidence>
<reference evidence="10" key="1">
    <citation type="journal article" date="2016" name="Nature">
        <title>The genome of the seagrass Zostera marina reveals angiosperm adaptation to the sea.</title>
        <authorList>
            <person name="Olsen J.L."/>
            <person name="Rouze P."/>
            <person name="Verhelst B."/>
            <person name="Lin Y.-C."/>
            <person name="Bayer T."/>
            <person name="Collen J."/>
            <person name="Dattolo E."/>
            <person name="De Paoli E."/>
            <person name="Dittami S."/>
            <person name="Maumus F."/>
            <person name="Michel G."/>
            <person name="Kersting A."/>
            <person name="Lauritano C."/>
            <person name="Lohaus R."/>
            <person name="Toepel M."/>
            <person name="Tonon T."/>
            <person name="Vanneste K."/>
            <person name="Amirebrahimi M."/>
            <person name="Brakel J."/>
            <person name="Bostroem C."/>
            <person name="Chovatia M."/>
            <person name="Grimwood J."/>
            <person name="Jenkins J.W."/>
            <person name="Jueterbock A."/>
            <person name="Mraz A."/>
            <person name="Stam W.T."/>
            <person name="Tice H."/>
            <person name="Bornberg-Bauer E."/>
            <person name="Green P.J."/>
            <person name="Pearson G.A."/>
            <person name="Procaccini G."/>
            <person name="Duarte C.M."/>
            <person name="Schmutz J."/>
            <person name="Reusch T.B.H."/>
            <person name="Van de Peer Y."/>
        </authorList>
    </citation>
    <scope>NUCLEOTIDE SEQUENCE [LARGE SCALE GENOMIC DNA]</scope>
    <source>
        <strain evidence="10">cv. Finnish</strain>
    </source>
</reference>
<dbReference type="InterPro" id="IPR057622">
    <property type="entry name" value="CARM1-like_PH"/>
</dbReference>
<evidence type="ECO:0000256" key="5">
    <source>
        <dbReference type="ARBA" id="ARBA00030670"/>
    </source>
</evidence>
<evidence type="ECO:0000313" key="9">
    <source>
        <dbReference type="EMBL" id="KMZ73291.1"/>
    </source>
</evidence>
<dbReference type="GO" id="GO:0006338">
    <property type="term" value="P:chromatin remodeling"/>
    <property type="evidence" value="ECO:0007669"/>
    <property type="project" value="UniProtKB-ARBA"/>
</dbReference>
<dbReference type="EC" id="2.1.1.319" evidence="1"/>
<accession>A0A0K9PWC6</accession>
<comment type="caution">
    <text evidence="9">The sequence shown here is derived from an EMBL/GenBank/DDBJ whole genome shotgun (WGS) entry which is preliminary data.</text>
</comment>
<dbReference type="STRING" id="29655.A0A0K9PWC6"/>
<dbReference type="GO" id="GO:0032259">
    <property type="term" value="P:methylation"/>
    <property type="evidence" value="ECO:0007669"/>
    <property type="project" value="UniProtKB-KW"/>
</dbReference>
<dbReference type="InterPro" id="IPR029063">
    <property type="entry name" value="SAM-dependent_MTases_sf"/>
</dbReference>
<comment type="catalytic activity">
    <reaction evidence="6">
        <text>L-arginyl-[protein] + 2 S-adenosyl-L-methionine = N(omega),N(omega)-dimethyl-L-arginyl-[protein] + 2 S-adenosyl-L-homocysteine + 2 H(+)</text>
        <dbReference type="Rhea" id="RHEA:48096"/>
        <dbReference type="Rhea" id="RHEA-COMP:10532"/>
        <dbReference type="Rhea" id="RHEA-COMP:11991"/>
        <dbReference type="ChEBI" id="CHEBI:15378"/>
        <dbReference type="ChEBI" id="CHEBI:29965"/>
        <dbReference type="ChEBI" id="CHEBI:57856"/>
        <dbReference type="ChEBI" id="CHEBI:59789"/>
        <dbReference type="ChEBI" id="CHEBI:61897"/>
        <dbReference type="EC" id="2.1.1.319"/>
    </reaction>
</comment>
<keyword evidence="4" id="KW-0804">Transcription</keyword>
<gene>
    <name evidence="9" type="ORF">ZOSMA_14G00520</name>
</gene>
<dbReference type="Proteomes" id="UP000036987">
    <property type="component" value="Unassembled WGS sequence"/>
</dbReference>
<keyword evidence="10" id="KW-1185">Reference proteome</keyword>
<name>A0A0K9PWC6_ZOSMR</name>
<dbReference type="Pfam" id="PF06325">
    <property type="entry name" value="PrmA"/>
    <property type="match status" value="1"/>
</dbReference>